<gene>
    <name evidence="1" type="ORF">XENORESO_018118</name>
</gene>
<accession>A0ABV0WF85</accession>
<reference evidence="1 2" key="1">
    <citation type="submission" date="2021-06" db="EMBL/GenBank/DDBJ databases">
        <authorList>
            <person name="Palmer J.M."/>
        </authorList>
    </citation>
    <scope>NUCLEOTIDE SEQUENCE [LARGE SCALE GENOMIC DNA]</scope>
    <source>
        <strain evidence="1 2">XR_2019</strain>
        <tissue evidence="1">Muscle</tissue>
    </source>
</reference>
<sequence>MYSTVKLACVAAVISLTHLEKEWRIVKGSVDGVMSTEHALTQPAPVLSTLLPARIWPALMKRPVKEGMSSLPCSTPIRLSAYLSDYFSHSKTVSLFKQHNVPFMIFNQVPLLQYKNHHSVCFQSPGHTTRFNSKHKF</sequence>
<comment type="caution">
    <text evidence="1">The sequence shown here is derived from an EMBL/GenBank/DDBJ whole genome shotgun (WGS) entry which is preliminary data.</text>
</comment>
<name>A0ABV0WF85_9TELE</name>
<evidence type="ECO:0000313" key="1">
    <source>
        <dbReference type="EMBL" id="MEQ2268247.1"/>
    </source>
</evidence>
<proteinExistence type="predicted"/>
<dbReference type="Proteomes" id="UP001444071">
    <property type="component" value="Unassembled WGS sequence"/>
</dbReference>
<dbReference type="EMBL" id="JAHRIM010046363">
    <property type="protein sequence ID" value="MEQ2268247.1"/>
    <property type="molecule type" value="Genomic_DNA"/>
</dbReference>
<protein>
    <submittedName>
        <fullName evidence="1">Uncharacterized protein</fullName>
    </submittedName>
</protein>
<keyword evidence="2" id="KW-1185">Reference proteome</keyword>
<evidence type="ECO:0000313" key="2">
    <source>
        <dbReference type="Proteomes" id="UP001444071"/>
    </source>
</evidence>
<organism evidence="1 2">
    <name type="scientific">Xenotaenia resolanae</name>
    <dbReference type="NCBI Taxonomy" id="208358"/>
    <lineage>
        <taxon>Eukaryota</taxon>
        <taxon>Metazoa</taxon>
        <taxon>Chordata</taxon>
        <taxon>Craniata</taxon>
        <taxon>Vertebrata</taxon>
        <taxon>Euteleostomi</taxon>
        <taxon>Actinopterygii</taxon>
        <taxon>Neopterygii</taxon>
        <taxon>Teleostei</taxon>
        <taxon>Neoteleostei</taxon>
        <taxon>Acanthomorphata</taxon>
        <taxon>Ovalentaria</taxon>
        <taxon>Atherinomorphae</taxon>
        <taxon>Cyprinodontiformes</taxon>
        <taxon>Goodeidae</taxon>
        <taxon>Xenotaenia</taxon>
    </lineage>
</organism>